<evidence type="ECO:0000256" key="2">
    <source>
        <dbReference type="SAM" id="MobiDB-lite"/>
    </source>
</evidence>
<dbReference type="CDD" id="cd01097">
    <property type="entry name" value="Tetrahydromethanopterin_reductase"/>
    <property type="match status" value="1"/>
</dbReference>
<organism evidence="4 5">
    <name type="scientific">Pseudonocardia spirodelae</name>
    <dbReference type="NCBI Taxonomy" id="3133431"/>
    <lineage>
        <taxon>Bacteria</taxon>
        <taxon>Bacillati</taxon>
        <taxon>Actinomycetota</taxon>
        <taxon>Actinomycetes</taxon>
        <taxon>Pseudonocardiales</taxon>
        <taxon>Pseudonocardiaceae</taxon>
        <taxon>Pseudonocardia</taxon>
    </lineage>
</organism>
<proteinExistence type="predicted"/>
<keyword evidence="1 4" id="KW-0560">Oxidoreductase</keyword>
<evidence type="ECO:0000256" key="1">
    <source>
        <dbReference type="ARBA" id="ARBA00023002"/>
    </source>
</evidence>
<comment type="caution">
    <text evidence="4">The sequence shown here is derived from an EMBL/GenBank/DDBJ whole genome shotgun (WGS) entry which is preliminary data.</text>
</comment>
<dbReference type="NCBIfam" id="TIGR03557">
    <property type="entry name" value="F420_G6P_family"/>
    <property type="match status" value="1"/>
</dbReference>
<dbReference type="EC" id="1.-.-.-" evidence="4"/>
<dbReference type="EMBL" id="JBBJUP010000005">
    <property type="protein sequence ID" value="MEJ8278859.1"/>
    <property type="molecule type" value="Genomic_DNA"/>
</dbReference>
<feature type="region of interest" description="Disordered" evidence="2">
    <location>
        <begin position="317"/>
        <end position="337"/>
    </location>
</feature>
<dbReference type="RefSeq" id="WP_340287547.1">
    <property type="nucleotide sequence ID" value="NZ_JBBJUP010000005.1"/>
</dbReference>
<reference evidence="4 5" key="1">
    <citation type="submission" date="2024-03" db="EMBL/GenBank/DDBJ databases">
        <title>Draft genome sequence of Pseudonocardia sp. DW16-2.</title>
        <authorList>
            <person name="Duangmal K."/>
        </authorList>
    </citation>
    <scope>NUCLEOTIDE SEQUENCE [LARGE SCALE GENOMIC DNA]</scope>
    <source>
        <strain evidence="4 5">DW16-2</strain>
    </source>
</reference>
<dbReference type="InterPro" id="IPR036661">
    <property type="entry name" value="Luciferase-like_sf"/>
</dbReference>
<evidence type="ECO:0000313" key="5">
    <source>
        <dbReference type="Proteomes" id="UP001364211"/>
    </source>
</evidence>
<feature type="domain" description="Luciferase-like" evidence="3">
    <location>
        <begin position="12"/>
        <end position="289"/>
    </location>
</feature>
<evidence type="ECO:0000259" key="3">
    <source>
        <dbReference type="Pfam" id="PF00296"/>
    </source>
</evidence>
<dbReference type="PANTHER" id="PTHR43244">
    <property type="match status" value="1"/>
</dbReference>
<evidence type="ECO:0000313" key="4">
    <source>
        <dbReference type="EMBL" id="MEJ8278859.1"/>
    </source>
</evidence>
<accession>A0ABU8T4H2</accession>
<dbReference type="InterPro" id="IPR050564">
    <property type="entry name" value="F420-G6PD/mer"/>
</dbReference>
<dbReference type="GO" id="GO:0016491">
    <property type="term" value="F:oxidoreductase activity"/>
    <property type="evidence" value="ECO:0007669"/>
    <property type="project" value="UniProtKB-KW"/>
</dbReference>
<dbReference type="InterPro" id="IPR019945">
    <property type="entry name" value="F420_G6P_DH-rel"/>
</dbReference>
<gene>
    <name evidence="4" type="ORF">WJX68_07945</name>
</gene>
<dbReference type="SUPFAM" id="SSF51679">
    <property type="entry name" value="Bacterial luciferase-like"/>
    <property type="match status" value="1"/>
</dbReference>
<name>A0ABU8T4H2_9PSEU</name>
<dbReference type="Pfam" id="PF00296">
    <property type="entry name" value="Bac_luciferase"/>
    <property type="match status" value="1"/>
</dbReference>
<dbReference type="PANTHER" id="PTHR43244:SF1">
    <property type="entry name" value="5,10-METHYLENETETRAHYDROMETHANOPTERIN REDUCTASE"/>
    <property type="match status" value="1"/>
</dbReference>
<sequence>MQIGFKLFAEAYSPQEMVRQAVRAEAAGFDFVEISDHYHPWLESPGHSGFAWSILAAIAVRTERIGLATGVTCPTIRYHPAIIAQAAATTALLSEGRFTLGVGSGEQLSEHVTGHPWPVVGVRHAMLREALEIIRLLWSGGYRTYRGTYLSVEDARVFDLPDTLPEIAVAAGGPRAARIAGELGDALFVTEPRTDLVEAYTAAGGTGARWAEVPLAYAGTVEAALESAHRLFRFGPTGWKIQSELPNVRNVEAATAFVRPEDMADAFAAGPDADTHVEMVRTFADAGYDRLALISAGPDVEEFFGFYERELSPRLRALQGDPVGSDGAPPASGPAGW</sequence>
<dbReference type="InterPro" id="IPR011251">
    <property type="entry name" value="Luciferase-like_dom"/>
</dbReference>
<dbReference type="Gene3D" id="3.20.20.30">
    <property type="entry name" value="Luciferase-like domain"/>
    <property type="match status" value="1"/>
</dbReference>
<protein>
    <submittedName>
        <fullName evidence="4">TIGR03557 family F420-dependent LLM class oxidoreductase</fullName>
        <ecNumber evidence="4">1.-.-.-</ecNumber>
    </submittedName>
</protein>
<dbReference type="Proteomes" id="UP001364211">
    <property type="component" value="Unassembled WGS sequence"/>
</dbReference>
<keyword evidence="5" id="KW-1185">Reference proteome</keyword>